<gene>
    <name evidence="5" type="ORF">AAEO50_04370</name>
</gene>
<proteinExistence type="inferred from homology"/>
<dbReference type="GO" id="GO:0016787">
    <property type="term" value="F:hydrolase activity"/>
    <property type="evidence" value="ECO:0007669"/>
    <property type="project" value="UniProtKB-KW"/>
</dbReference>
<dbReference type="EC" id="3.6.-.-" evidence="5"/>
<name>A0ABU9K6A2_9BACI</name>
<dbReference type="Gene3D" id="3.90.79.10">
    <property type="entry name" value="Nucleoside Triphosphate Pyrophosphohydrolase"/>
    <property type="match status" value="1"/>
</dbReference>
<evidence type="ECO:0000256" key="2">
    <source>
        <dbReference type="ARBA" id="ARBA00022801"/>
    </source>
</evidence>
<protein>
    <submittedName>
        <fullName evidence="5">NUDIX hydrolase</fullName>
        <ecNumber evidence="5">3.6.-.-</ecNumber>
    </submittedName>
</protein>
<evidence type="ECO:0000256" key="1">
    <source>
        <dbReference type="ARBA" id="ARBA00001946"/>
    </source>
</evidence>
<dbReference type="Pfam" id="PF00293">
    <property type="entry name" value="NUDIX"/>
    <property type="match status" value="1"/>
</dbReference>
<evidence type="ECO:0000313" key="6">
    <source>
        <dbReference type="Proteomes" id="UP001389717"/>
    </source>
</evidence>
<keyword evidence="2 3" id="KW-0378">Hydrolase</keyword>
<dbReference type="PRINTS" id="PR00502">
    <property type="entry name" value="NUDIXFAMILY"/>
</dbReference>
<dbReference type="EMBL" id="JBBYAF010000005">
    <property type="protein sequence ID" value="MEL3971507.1"/>
    <property type="molecule type" value="Genomic_DNA"/>
</dbReference>
<evidence type="ECO:0000256" key="3">
    <source>
        <dbReference type="RuleBase" id="RU003476"/>
    </source>
</evidence>
<dbReference type="InterPro" id="IPR020476">
    <property type="entry name" value="Nudix_hydrolase"/>
</dbReference>
<feature type="domain" description="Nudix hydrolase" evidence="4">
    <location>
        <begin position="23"/>
        <end position="149"/>
    </location>
</feature>
<dbReference type="PANTHER" id="PTHR43046">
    <property type="entry name" value="GDP-MANNOSE MANNOSYL HYDROLASE"/>
    <property type="match status" value="1"/>
</dbReference>
<keyword evidence="6" id="KW-1185">Reference proteome</keyword>
<dbReference type="PANTHER" id="PTHR43046:SF14">
    <property type="entry name" value="MUTT_NUDIX FAMILY PROTEIN"/>
    <property type="match status" value="1"/>
</dbReference>
<dbReference type="RefSeq" id="WP_341980821.1">
    <property type="nucleotide sequence ID" value="NZ_JBBYAF010000005.1"/>
</dbReference>
<dbReference type="InterPro" id="IPR015797">
    <property type="entry name" value="NUDIX_hydrolase-like_dom_sf"/>
</dbReference>
<dbReference type="Proteomes" id="UP001389717">
    <property type="component" value="Unassembled WGS sequence"/>
</dbReference>
<comment type="cofactor">
    <cofactor evidence="1">
        <name>Mg(2+)</name>
        <dbReference type="ChEBI" id="CHEBI:18420"/>
    </cofactor>
</comment>
<dbReference type="InterPro" id="IPR000086">
    <property type="entry name" value="NUDIX_hydrolase_dom"/>
</dbReference>
<dbReference type="PROSITE" id="PS00893">
    <property type="entry name" value="NUDIX_BOX"/>
    <property type="match status" value="1"/>
</dbReference>
<dbReference type="InterPro" id="IPR020084">
    <property type="entry name" value="NUDIX_hydrolase_CS"/>
</dbReference>
<organism evidence="5 6">
    <name type="scientific">Rossellomorea oryzaecorticis</name>
    <dbReference type="NCBI Taxonomy" id="1396505"/>
    <lineage>
        <taxon>Bacteria</taxon>
        <taxon>Bacillati</taxon>
        <taxon>Bacillota</taxon>
        <taxon>Bacilli</taxon>
        <taxon>Bacillales</taxon>
        <taxon>Bacillaceae</taxon>
        <taxon>Rossellomorea</taxon>
    </lineage>
</organism>
<dbReference type="PROSITE" id="PS51462">
    <property type="entry name" value="NUDIX"/>
    <property type="match status" value="1"/>
</dbReference>
<reference evidence="5 6" key="1">
    <citation type="submission" date="2024-04" db="EMBL/GenBank/DDBJ databases">
        <title>Bacillus oryzaecorticis sp. nov., a moderately halophilic bacterium isolated from rice husks.</title>
        <authorList>
            <person name="Zhu H.-S."/>
        </authorList>
    </citation>
    <scope>NUCLEOTIDE SEQUENCE [LARGE SCALE GENOMIC DNA]</scope>
    <source>
        <strain evidence="5 6">ZC255</strain>
    </source>
</reference>
<evidence type="ECO:0000313" key="5">
    <source>
        <dbReference type="EMBL" id="MEL3971507.1"/>
    </source>
</evidence>
<comment type="similarity">
    <text evidence="3">Belongs to the Nudix hydrolase family.</text>
</comment>
<accession>A0ABU9K6A2</accession>
<sequence length="149" mass="17712">MIKNNVGRRFISFIPLRENEINLYQPIAGSFAIVKKDNRYLLCYNVYRNQWELPAGKRKNGETYEECAIRELYEETGQNLDFMEFKGLMKVKTAEGTVQYNPVFHRIVKEIQPFINNDETNNIMLWNENIELTEYDDLDLHLLKAYTFS</sequence>
<dbReference type="CDD" id="cd02883">
    <property type="entry name" value="NUDIX_Hydrolase"/>
    <property type="match status" value="1"/>
</dbReference>
<dbReference type="SUPFAM" id="SSF55811">
    <property type="entry name" value="Nudix"/>
    <property type="match status" value="1"/>
</dbReference>
<evidence type="ECO:0000259" key="4">
    <source>
        <dbReference type="PROSITE" id="PS51462"/>
    </source>
</evidence>
<comment type="caution">
    <text evidence="5">The sequence shown here is derived from an EMBL/GenBank/DDBJ whole genome shotgun (WGS) entry which is preliminary data.</text>
</comment>